<evidence type="ECO:0000313" key="2">
    <source>
        <dbReference type="Proteomes" id="UP001486207"/>
    </source>
</evidence>
<protein>
    <submittedName>
        <fullName evidence="1">Uncharacterized protein</fullName>
    </submittedName>
</protein>
<reference evidence="1 2" key="1">
    <citation type="submission" date="2024-06" db="EMBL/GenBank/DDBJ databases">
        <title>The Natural Products Discovery Center: Release of the First 8490 Sequenced Strains for Exploring Actinobacteria Biosynthetic Diversity.</title>
        <authorList>
            <person name="Kalkreuter E."/>
            <person name="Kautsar S.A."/>
            <person name="Yang D."/>
            <person name="Bader C.D."/>
            <person name="Teijaro C.N."/>
            <person name="Fluegel L."/>
            <person name="Davis C.M."/>
            <person name="Simpson J.R."/>
            <person name="Lauterbach L."/>
            <person name="Steele A.D."/>
            <person name="Gui C."/>
            <person name="Meng S."/>
            <person name="Li G."/>
            <person name="Viehrig K."/>
            <person name="Ye F."/>
            <person name="Su P."/>
            <person name="Kiefer A.F."/>
            <person name="Nichols A."/>
            <person name="Cepeda A.J."/>
            <person name="Yan W."/>
            <person name="Fan B."/>
            <person name="Jiang Y."/>
            <person name="Adhikari A."/>
            <person name="Zheng C.-J."/>
            <person name="Schuster L."/>
            <person name="Cowan T.M."/>
            <person name="Smanski M.J."/>
            <person name="Chevrette M.G."/>
            <person name="De Carvalho L.P.S."/>
            <person name="Shen B."/>
        </authorList>
    </citation>
    <scope>NUCLEOTIDE SEQUENCE [LARGE SCALE GENOMIC DNA]</scope>
    <source>
        <strain evidence="1 2">NPDC000155</strain>
    </source>
</reference>
<evidence type="ECO:0000313" key="1">
    <source>
        <dbReference type="EMBL" id="MER7379695.1"/>
    </source>
</evidence>
<accession>A0ABV1Y7W0</accession>
<proteinExistence type="predicted"/>
<gene>
    <name evidence="1" type="ORF">ABT384_44635</name>
</gene>
<organism evidence="1 2">
    <name type="scientific">Streptomyces lanatus</name>
    <dbReference type="NCBI Taxonomy" id="66900"/>
    <lineage>
        <taxon>Bacteria</taxon>
        <taxon>Bacillati</taxon>
        <taxon>Actinomycetota</taxon>
        <taxon>Actinomycetes</taxon>
        <taxon>Kitasatosporales</taxon>
        <taxon>Streptomycetaceae</taxon>
        <taxon>Streptomyces</taxon>
    </lineage>
</organism>
<keyword evidence="2" id="KW-1185">Reference proteome</keyword>
<sequence length="250" mass="27104">MYDETGAASARFLRWLADETGGIAGSRVPSAAYAPHERCSLELVEGVVERLAALGWIAVHNDSGAIPPLVSPTDPGLAEVRAWDEAYDDREARRRYAKAALFVWADRTEQQQSGEPNAEDFLWAREAFYCGRQLALEDLEYAKDHLNLPTPLHISVAQDGAGLVLSFEQVARLVQASRPDLPEGDDEVRRVRDLAAALTDASRNGAGPDESALRQFLQRSGELAQAGSRASRDMGTGVVTDIISSMLGLG</sequence>
<dbReference type="RefSeq" id="WP_190075772.1">
    <property type="nucleotide sequence ID" value="NZ_BNBM01000028.1"/>
</dbReference>
<name>A0ABV1Y7W0_9ACTN</name>
<dbReference type="Proteomes" id="UP001486207">
    <property type="component" value="Unassembled WGS sequence"/>
</dbReference>
<comment type="caution">
    <text evidence="1">The sequence shown here is derived from an EMBL/GenBank/DDBJ whole genome shotgun (WGS) entry which is preliminary data.</text>
</comment>
<dbReference type="EMBL" id="JBEPFB010000037">
    <property type="protein sequence ID" value="MER7379695.1"/>
    <property type="molecule type" value="Genomic_DNA"/>
</dbReference>